<name>A0A8H7DGL9_9AGAR</name>
<dbReference type="Proteomes" id="UP000623467">
    <property type="component" value="Unassembled WGS sequence"/>
</dbReference>
<dbReference type="InterPro" id="IPR032675">
    <property type="entry name" value="LRR_dom_sf"/>
</dbReference>
<keyword evidence="2" id="KW-1185">Reference proteome</keyword>
<evidence type="ECO:0000313" key="2">
    <source>
        <dbReference type="Proteomes" id="UP000623467"/>
    </source>
</evidence>
<dbReference type="EMBL" id="JACAZH010000002">
    <property type="protein sequence ID" value="KAF7374709.1"/>
    <property type="molecule type" value="Genomic_DNA"/>
</dbReference>
<evidence type="ECO:0000313" key="1">
    <source>
        <dbReference type="EMBL" id="KAF7374709.1"/>
    </source>
</evidence>
<sequence length="356" mass="39979">MTLLQAAPRLWSLKMEGTGFPCLDLHIFPLGWGTLTNLDLGFLAFYVSDSLRLLALCTRLERVNFVTEGPADVSVLWQPPVRLPQLTALEWFGLRYNGISLFRRFSRPHPETLTLRDASAESPAPLTKFHGTIWDLEVFTAAANLTEMICKFEPDDDVDFTLITHRNLRSLTLSEDSADVIPYLALPALQHLDISAMDSSSSSLGSFLARCSPALVSLSVRRNASESCFDYLHDSMSFVASTLESLKIHHMSDEDIRPLLELVTPLTSLHTLSFSDLDGGSELHFLINFLYARFEKLRTFKLIWRSSPFLDAMSWAGWPGTPNELDAIGGHLWQLVETSMDIYLGTVYRNYASLPT</sequence>
<reference evidence="1" key="1">
    <citation type="submission" date="2020-05" db="EMBL/GenBank/DDBJ databases">
        <title>Mycena genomes resolve the evolution of fungal bioluminescence.</title>
        <authorList>
            <person name="Tsai I.J."/>
        </authorList>
    </citation>
    <scope>NUCLEOTIDE SEQUENCE</scope>
    <source>
        <strain evidence="1">160909Yilan</strain>
    </source>
</reference>
<protein>
    <submittedName>
        <fullName evidence="1">Uncharacterized protein</fullName>
    </submittedName>
</protein>
<dbReference type="AlphaFoldDB" id="A0A8H7DGL9"/>
<organism evidence="1 2">
    <name type="scientific">Mycena sanguinolenta</name>
    <dbReference type="NCBI Taxonomy" id="230812"/>
    <lineage>
        <taxon>Eukaryota</taxon>
        <taxon>Fungi</taxon>
        <taxon>Dikarya</taxon>
        <taxon>Basidiomycota</taxon>
        <taxon>Agaricomycotina</taxon>
        <taxon>Agaricomycetes</taxon>
        <taxon>Agaricomycetidae</taxon>
        <taxon>Agaricales</taxon>
        <taxon>Marasmiineae</taxon>
        <taxon>Mycenaceae</taxon>
        <taxon>Mycena</taxon>
    </lineage>
</organism>
<dbReference type="Gene3D" id="3.80.10.10">
    <property type="entry name" value="Ribonuclease Inhibitor"/>
    <property type="match status" value="1"/>
</dbReference>
<gene>
    <name evidence="1" type="ORF">MSAN_00356100</name>
</gene>
<dbReference type="SUPFAM" id="SSF52047">
    <property type="entry name" value="RNI-like"/>
    <property type="match status" value="1"/>
</dbReference>
<proteinExistence type="predicted"/>
<accession>A0A8H7DGL9</accession>
<comment type="caution">
    <text evidence="1">The sequence shown here is derived from an EMBL/GenBank/DDBJ whole genome shotgun (WGS) entry which is preliminary data.</text>
</comment>